<evidence type="ECO:0000256" key="4">
    <source>
        <dbReference type="ARBA" id="ARBA00023002"/>
    </source>
</evidence>
<keyword evidence="5 8" id="KW-0408">Iron</keyword>
<dbReference type="InterPro" id="IPR017972">
    <property type="entry name" value="Cyt_P450_CS"/>
</dbReference>
<evidence type="ECO:0000313" key="10">
    <source>
        <dbReference type="Proteomes" id="UP000284202"/>
    </source>
</evidence>
<evidence type="ECO:0000256" key="8">
    <source>
        <dbReference type="RuleBase" id="RU000461"/>
    </source>
</evidence>
<dbReference type="GO" id="GO:0020037">
    <property type="term" value="F:heme binding"/>
    <property type="evidence" value="ECO:0007669"/>
    <property type="project" value="InterPro"/>
</dbReference>
<dbReference type="PANTHER" id="PTHR46696">
    <property type="entry name" value="P450, PUTATIVE (EUROFUNG)-RELATED"/>
    <property type="match status" value="1"/>
</dbReference>
<name>A0A418SY72_9RHOB</name>
<comment type="function">
    <text evidence="7">Cytochromes P450 are a group of heme-thiolate monooxygenases. They oxidize a variety of structurally unrelated compounds, including steroids, fatty acids, and xenobiotics.</text>
</comment>
<dbReference type="InterPro" id="IPR001128">
    <property type="entry name" value="Cyt_P450"/>
</dbReference>
<evidence type="ECO:0000313" key="9">
    <source>
        <dbReference type="EMBL" id="RJE85848.1"/>
    </source>
</evidence>
<comment type="caution">
    <text evidence="9">The sequence shown here is derived from an EMBL/GenBank/DDBJ whole genome shotgun (WGS) entry which is preliminary data.</text>
</comment>
<dbReference type="OrthoDB" id="9801155at2"/>
<evidence type="ECO:0000256" key="2">
    <source>
        <dbReference type="ARBA" id="ARBA00022617"/>
    </source>
</evidence>
<evidence type="ECO:0000256" key="6">
    <source>
        <dbReference type="ARBA" id="ARBA00023033"/>
    </source>
</evidence>
<dbReference type="EMBL" id="QZCG01000005">
    <property type="protein sequence ID" value="RJE85848.1"/>
    <property type="molecule type" value="Genomic_DNA"/>
</dbReference>
<dbReference type="Proteomes" id="UP000284202">
    <property type="component" value="Unassembled WGS sequence"/>
</dbReference>
<evidence type="ECO:0000256" key="7">
    <source>
        <dbReference type="ARBA" id="ARBA00043906"/>
    </source>
</evidence>
<keyword evidence="2 8" id="KW-0349">Heme</keyword>
<dbReference type="PROSITE" id="PS00086">
    <property type="entry name" value="CYTOCHROME_P450"/>
    <property type="match status" value="1"/>
</dbReference>
<keyword evidence="10" id="KW-1185">Reference proteome</keyword>
<dbReference type="GO" id="GO:0004497">
    <property type="term" value="F:monooxygenase activity"/>
    <property type="evidence" value="ECO:0007669"/>
    <property type="project" value="UniProtKB-KW"/>
</dbReference>
<protein>
    <submittedName>
        <fullName evidence="9">Cytochrome P450</fullName>
    </submittedName>
</protein>
<dbReference type="RefSeq" id="WP_119747963.1">
    <property type="nucleotide sequence ID" value="NZ_QZCG01000005.1"/>
</dbReference>
<dbReference type="GO" id="GO:0016705">
    <property type="term" value="F:oxidoreductase activity, acting on paired donors, with incorporation or reduction of molecular oxygen"/>
    <property type="evidence" value="ECO:0007669"/>
    <property type="project" value="InterPro"/>
</dbReference>
<dbReference type="InterPro" id="IPR002397">
    <property type="entry name" value="Cyt_P450_B"/>
</dbReference>
<sequence>MQHTNVKSKCPYSSEAVDDISLLSPAARACPYGAYARIRAEEPIKYLADQDLWIVSKYEDVEYILSNPEKFSSKEALSSGNAYRDFPKALEILKQSRAQPRQRTLILADPPEHGFHRKIVQRALSPAKTLRAFAPTIEARVNGFIDKFIETGRFEVVSQFSIPLPMALVSMIFDVSEEQVYKMKRWSDNFFAALTGHVHEEIVINAAKDTLVFENFVLDRVAQCRKTPSDCFIGRLLQQPEDERPLTDAEIINICSQVLVGGNESTINFISNLVYQIASTIGLEERLREDPARIEDLLEESLRHEPPLQAMYRITRSEMEIGGVRIPKAAKLMLNFGSANRDETFYEDGDEFDLDRDNRETLHMAFGRGIHACAGQTIARREGKIAINVLLSRLRNLRIADDIPPVRNKLFGVRGFQSLHVIFDH</sequence>
<dbReference type="GO" id="GO:0005506">
    <property type="term" value="F:iron ion binding"/>
    <property type="evidence" value="ECO:0007669"/>
    <property type="project" value="InterPro"/>
</dbReference>
<dbReference type="PANTHER" id="PTHR46696:SF1">
    <property type="entry name" value="CYTOCHROME P450 YJIB-RELATED"/>
    <property type="match status" value="1"/>
</dbReference>
<dbReference type="FunFam" id="1.10.630.10:FF:000018">
    <property type="entry name" value="Cytochrome P450 monooxygenase"/>
    <property type="match status" value="1"/>
</dbReference>
<dbReference type="PRINTS" id="PR00359">
    <property type="entry name" value="BP450"/>
</dbReference>
<dbReference type="InterPro" id="IPR036396">
    <property type="entry name" value="Cyt_P450_sf"/>
</dbReference>
<evidence type="ECO:0000256" key="1">
    <source>
        <dbReference type="ARBA" id="ARBA00010617"/>
    </source>
</evidence>
<gene>
    <name evidence="9" type="ORF">D3P04_08835</name>
</gene>
<keyword evidence="6 8" id="KW-0503">Monooxygenase</keyword>
<dbReference type="SUPFAM" id="SSF48264">
    <property type="entry name" value="Cytochrome P450"/>
    <property type="match status" value="1"/>
</dbReference>
<keyword evidence="4 8" id="KW-0560">Oxidoreductase</keyword>
<evidence type="ECO:0000256" key="3">
    <source>
        <dbReference type="ARBA" id="ARBA00022723"/>
    </source>
</evidence>
<reference evidence="10" key="1">
    <citation type="submission" date="2018-09" db="EMBL/GenBank/DDBJ databases">
        <title>Acidovorax cavernicola nov. sp. isolated from Gruta de las Maravillas (Aracena, Spain).</title>
        <authorList>
            <person name="Jurado V."/>
            <person name="Gutierrez-Patricio S."/>
            <person name="Gonzalez-Pimentel J.L."/>
            <person name="Miller A.Z."/>
            <person name="Laiz L."/>
            <person name="Saiz-Jimenez C."/>
        </authorList>
    </citation>
    <scope>NUCLEOTIDE SEQUENCE [LARGE SCALE GENOMIC DNA]</scope>
    <source>
        <strain evidence="10">1011MAR3C25</strain>
    </source>
</reference>
<organism evidence="9 10">
    <name type="scientific">Paracoccus onubensis</name>
    <dbReference type="NCBI Taxonomy" id="1675788"/>
    <lineage>
        <taxon>Bacteria</taxon>
        <taxon>Pseudomonadati</taxon>
        <taxon>Pseudomonadota</taxon>
        <taxon>Alphaproteobacteria</taxon>
        <taxon>Rhodobacterales</taxon>
        <taxon>Paracoccaceae</taxon>
        <taxon>Paracoccus</taxon>
    </lineage>
</organism>
<keyword evidence="3 8" id="KW-0479">Metal-binding</keyword>
<dbReference type="Gene3D" id="1.10.630.10">
    <property type="entry name" value="Cytochrome P450"/>
    <property type="match status" value="1"/>
</dbReference>
<evidence type="ECO:0000256" key="5">
    <source>
        <dbReference type="ARBA" id="ARBA00023004"/>
    </source>
</evidence>
<comment type="similarity">
    <text evidence="1 8">Belongs to the cytochrome P450 family.</text>
</comment>
<proteinExistence type="inferred from homology"/>
<dbReference type="AlphaFoldDB" id="A0A418SY72"/>
<accession>A0A418SY72</accession>
<dbReference type="Pfam" id="PF00067">
    <property type="entry name" value="p450"/>
    <property type="match status" value="1"/>
</dbReference>